<feature type="domain" description="5'-Nucleotidase C-terminal" evidence="5">
    <location>
        <begin position="1018"/>
        <end position="1180"/>
    </location>
</feature>
<reference evidence="8 9" key="1">
    <citation type="submission" date="2021-01" db="EMBL/GenBank/DDBJ databases">
        <title>Genomic Encyclopedia of Type Strains, Phase IV (KMG-IV): sequencing the most valuable type-strain genomes for metagenomic binning, comparative biology and taxonomic classification.</title>
        <authorList>
            <person name="Goeker M."/>
        </authorList>
    </citation>
    <scope>NUCLEOTIDE SEQUENCE [LARGE SCALE GENOMIC DNA]</scope>
    <source>
        <strain evidence="8 9">DSM 24834</strain>
    </source>
</reference>
<evidence type="ECO:0000256" key="2">
    <source>
        <dbReference type="SAM" id="MobiDB-lite"/>
    </source>
</evidence>
<dbReference type="InterPro" id="IPR006179">
    <property type="entry name" value="5_nucleotidase/apyrase"/>
</dbReference>
<comment type="caution">
    <text evidence="8">The sequence shown here is derived from an EMBL/GenBank/DDBJ whole genome shotgun (WGS) entry which is preliminary data.</text>
</comment>
<dbReference type="InterPro" id="IPR036907">
    <property type="entry name" value="5'-Nucleotdase_C_sf"/>
</dbReference>
<accession>A0ABS2NAK5</accession>
<dbReference type="CDD" id="cd04486">
    <property type="entry name" value="YhcR_OBF_like"/>
    <property type="match status" value="1"/>
</dbReference>
<keyword evidence="9" id="KW-1185">Reference proteome</keyword>
<dbReference type="InterPro" id="IPR005135">
    <property type="entry name" value="Endo/exonuclease/phosphatase"/>
</dbReference>
<dbReference type="RefSeq" id="WP_205169397.1">
    <property type="nucleotide sequence ID" value="NZ_JAFBDZ010000001.1"/>
</dbReference>
<evidence type="ECO:0000256" key="3">
    <source>
        <dbReference type="SAM" id="SignalP"/>
    </source>
</evidence>
<dbReference type="PRINTS" id="PR01607">
    <property type="entry name" value="APYRASEFAMLY"/>
</dbReference>
<evidence type="ECO:0000259" key="7">
    <source>
        <dbReference type="Pfam" id="PF19886"/>
    </source>
</evidence>
<dbReference type="Gene3D" id="3.60.21.10">
    <property type="match status" value="1"/>
</dbReference>
<dbReference type="InterPro" id="IPR036691">
    <property type="entry name" value="Endo/exonu/phosph_ase_sf"/>
</dbReference>
<gene>
    <name evidence="8" type="ORF">JOC86_001415</name>
</gene>
<dbReference type="Gene3D" id="3.90.780.10">
    <property type="entry name" value="5'-Nucleotidase, C-terminal domain"/>
    <property type="match status" value="1"/>
</dbReference>
<feature type="region of interest" description="Disordered" evidence="2">
    <location>
        <begin position="1218"/>
        <end position="1275"/>
    </location>
</feature>
<feature type="signal peptide" evidence="3">
    <location>
        <begin position="1"/>
        <end position="31"/>
    </location>
</feature>
<sequence>MRSNQVKIFAVLTAFFMVLSTVIPFAGTASANEVISVEDAIVNNEGTATVEGYIVAHTSGTVSFDFDAPFGNDYNVALADSPNETDPEKLLPVQVPSSFRGDFGLQTNPNIIGEKIQVTGNLEPYFTVPGLKNSTEMIFTDREPEPEPDPVVAPAIHEIQGESHHSPLNGQQVKEVEGIVTFVESSSQFYIQSLAPDDNPKTSEGLMVYKSNHGLKAGDVIKVDGEVKEYVLAGYYERFETDLTFTEIAANSVTKTSEKELPEPVVVGEDVTYPTSVIDNDQFQQFDPKEDGIDFYESLEGMLIALESPYIVGPQKYGEVPVIPELLEGKDYTDKGGVLLQEHNSNPERIFIEAGEDFVAKTGDRFTNQVSGVLSYSYSNFKLLTNEATLPKLEESSVERNATILEETGDKLSVASYNIENFSSQTSPEKVEKIAQSIINQLKTPDIIGLVEVQDNDGEADTGTTDASQSYQVLIDKIKDLGGPTYEFTDIAPEDKKDGGAPGGNIRVGYIYQPDRVTLKEAPKGTATEAVSYENGALTFNPGRIDPQNPIFEDTRKALTAQFVFNGEDIILINNHFNSKGGDAPLFGKIQPPVLESEEKRIDIVTVINGFIRDVKSKNPDANVIVMGDLNDFQYSKPLEVLKGDLLTNAVDTLPVNERYTYNYQGNAQVLDHILVSNNLAPNMEADIVNINSDYMEIHGRASDHDPVLVQFDLNPEDKPLDLTLMHTNDTHAHLENAPHMHTAIQSVRAENPNALLLNAGDVFSGTLFFNKYLGQADLEFMNKIGYDAMTFGNHEFDKDSKTLADFIEGAEFPFVSANVNVSEDQVLNPLTVNEIGSPGEKGKIYPAIVKEVEGKKVGIIGLTTEDTSFLANPSDQIVFEDAKVKTEETIASLEEQGVNHIIVLSHLGFTADQELANSVSGIDIIVGGHSHTKLDEPIVANADAEPTLIVQANEYAKFLGKLQASFNEEGVVTEWNGNLIDILAKNEAGEFIYPQDEWAANRLAQLNKPIEEMKKTVIGHTNVPLNGERSDVRTKETNLGNLITDAMLEKANKSVPTQIAMQNGGGIRASIDEGEITLGELLTVMPFGNTLVTLDLTGEEILQALEHSVSLVEEQAGQFMQVSGLKFHFDPSQPGGERVFEVQVQTENGFEDIKLDQMYTVATNAFVADGGDGYSMFKQAKDEGRMNELFFVDYEVTQEYLEMNSPVSPQVEDRILEGEKPDEEQPEEDKCERPHPGKQKGHDKQDDHKKGKGKKKGHKPCKDKDKDKKHHKSA</sequence>
<dbReference type="EMBL" id="JAFBDZ010000001">
    <property type="protein sequence ID" value="MBM7584878.1"/>
    <property type="molecule type" value="Genomic_DNA"/>
</dbReference>
<dbReference type="SUPFAM" id="SSF56219">
    <property type="entry name" value="DNase I-like"/>
    <property type="match status" value="1"/>
</dbReference>
<dbReference type="Gene3D" id="3.60.10.10">
    <property type="entry name" value="Endonuclease/exonuclease/phosphatase"/>
    <property type="match status" value="1"/>
</dbReference>
<feature type="compositionally biased region" description="Basic and acidic residues" evidence="2">
    <location>
        <begin position="1229"/>
        <end position="1250"/>
    </location>
</feature>
<evidence type="ECO:0000313" key="9">
    <source>
        <dbReference type="Proteomes" id="UP001646157"/>
    </source>
</evidence>
<dbReference type="Pfam" id="PF19580">
    <property type="entry name" value="Exo_endo_phos_3"/>
    <property type="match status" value="1"/>
</dbReference>
<feature type="compositionally biased region" description="Basic residues" evidence="2">
    <location>
        <begin position="1251"/>
        <end position="1260"/>
    </location>
</feature>
<dbReference type="Pfam" id="PF00149">
    <property type="entry name" value="Metallophos"/>
    <property type="match status" value="1"/>
</dbReference>
<evidence type="ECO:0000259" key="4">
    <source>
        <dbReference type="Pfam" id="PF00149"/>
    </source>
</evidence>
<organism evidence="8 9">
    <name type="scientific">Rossellomorea pakistanensis</name>
    <dbReference type="NCBI Taxonomy" id="992288"/>
    <lineage>
        <taxon>Bacteria</taxon>
        <taxon>Bacillati</taxon>
        <taxon>Bacillota</taxon>
        <taxon>Bacilli</taxon>
        <taxon>Bacillales</taxon>
        <taxon>Bacillaceae</taxon>
        <taxon>Rossellomorea</taxon>
    </lineage>
</organism>
<dbReference type="SUPFAM" id="SSF56300">
    <property type="entry name" value="Metallo-dependent phosphatases"/>
    <property type="match status" value="1"/>
</dbReference>
<dbReference type="Proteomes" id="UP001646157">
    <property type="component" value="Unassembled WGS sequence"/>
</dbReference>
<name>A0ABS2NAK5_9BACI</name>
<proteinExistence type="predicted"/>
<evidence type="ECO:0000259" key="5">
    <source>
        <dbReference type="Pfam" id="PF02872"/>
    </source>
</evidence>
<feature type="domain" description="Endonuclease YhcR N-terminal" evidence="7">
    <location>
        <begin position="35"/>
        <end position="139"/>
    </location>
</feature>
<feature type="chain" id="PRO_5045128132" evidence="3">
    <location>
        <begin position="32"/>
        <end position="1275"/>
    </location>
</feature>
<dbReference type="PANTHER" id="PTHR42834">
    <property type="entry name" value="ENDONUCLEASE/EXONUCLEASE/PHOSPHATASE FAMILY PROTEIN (AFU_ORTHOLOGUE AFUA_3G09210)"/>
    <property type="match status" value="1"/>
</dbReference>
<keyword evidence="1 3" id="KW-0732">Signal</keyword>
<evidence type="ECO:0000256" key="1">
    <source>
        <dbReference type="ARBA" id="ARBA00022729"/>
    </source>
</evidence>
<feature type="domain" description="Calcineurin-like phosphoesterase" evidence="4">
    <location>
        <begin position="724"/>
        <end position="933"/>
    </location>
</feature>
<dbReference type="InterPro" id="IPR008334">
    <property type="entry name" value="5'-Nucleotdase_C"/>
</dbReference>
<dbReference type="PANTHER" id="PTHR42834:SF1">
    <property type="entry name" value="ENDONUCLEASE_EXONUCLEASE_PHOSPHATASE FAMILY PROTEIN (AFU_ORTHOLOGUE AFUA_3G09210)"/>
    <property type="match status" value="1"/>
</dbReference>
<dbReference type="PROSITE" id="PS00785">
    <property type="entry name" value="5_NUCLEOTIDASE_1"/>
    <property type="match status" value="1"/>
</dbReference>
<evidence type="ECO:0000259" key="6">
    <source>
        <dbReference type="Pfam" id="PF19580"/>
    </source>
</evidence>
<dbReference type="SUPFAM" id="SSF55816">
    <property type="entry name" value="5'-nucleotidase (syn. UDP-sugar hydrolase), C-terminal domain"/>
    <property type="match status" value="1"/>
</dbReference>
<dbReference type="Pfam" id="PF02872">
    <property type="entry name" value="5_nucleotid_C"/>
    <property type="match status" value="1"/>
</dbReference>
<dbReference type="InterPro" id="IPR004843">
    <property type="entry name" value="Calcineurin-like_PHP"/>
</dbReference>
<dbReference type="InterPro" id="IPR045939">
    <property type="entry name" value="YhcR_N"/>
</dbReference>
<dbReference type="Pfam" id="PF19886">
    <property type="entry name" value="DUF6359"/>
    <property type="match status" value="1"/>
</dbReference>
<dbReference type="InterPro" id="IPR006146">
    <property type="entry name" value="5'-Nucleotdase_CS"/>
</dbReference>
<protein>
    <submittedName>
        <fullName evidence="8">2',3'-cyclic-nucleotide 2'-phosphodiesterase (5'-nucleotidase family)/predicted extracellular nuclease</fullName>
    </submittedName>
</protein>
<dbReference type="InterPro" id="IPR029052">
    <property type="entry name" value="Metallo-depent_PP-like"/>
</dbReference>
<evidence type="ECO:0000313" key="8">
    <source>
        <dbReference type="EMBL" id="MBM7584878.1"/>
    </source>
</evidence>
<feature type="domain" description="Endonuclease/exonuclease/phosphatase" evidence="6">
    <location>
        <begin position="546"/>
        <end position="684"/>
    </location>
</feature>